<dbReference type="PANTHER" id="PTHR34277">
    <property type="entry name" value="CLAVATA3/ESR (CLE)-RELATED PROTEIN 26"/>
    <property type="match status" value="1"/>
</dbReference>
<organism evidence="1 2">
    <name type="scientific">Anisodus tanguticus</name>
    <dbReference type="NCBI Taxonomy" id="243964"/>
    <lineage>
        <taxon>Eukaryota</taxon>
        <taxon>Viridiplantae</taxon>
        <taxon>Streptophyta</taxon>
        <taxon>Embryophyta</taxon>
        <taxon>Tracheophyta</taxon>
        <taxon>Spermatophyta</taxon>
        <taxon>Magnoliopsida</taxon>
        <taxon>eudicotyledons</taxon>
        <taxon>Gunneridae</taxon>
        <taxon>Pentapetalae</taxon>
        <taxon>asterids</taxon>
        <taxon>lamiids</taxon>
        <taxon>Solanales</taxon>
        <taxon>Solanaceae</taxon>
        <taxon>Solanoideae</taxon>
        <taxon>Hyoscyameae</taxon>
        <taxon>Anisodus</taxon>
    </lineage>
</organism>
<reference evidence="1" key="1">
    <citation type="submission" date="2023-12" db="EMBL/GenBank/DDBJ databases">
        <title>Genome assembly of Anisodus tanguticus.</title>
        <authorList>
            <person name="Wang Y.-J."/>
        </authorList>
    </citation>
    <scope>NUCLEOTIDE SEQUENCE</scope>
    <source>
        <strain evidence="1">KB-2021</strain>
        <tissue evidence="1">Leaf</tissue>
    </source>
</reference>
<comment type="caution">
    <text evidence="1">The sequence shown here is derived from an EMBL/GenBank/DDBJ whole genome shotgun (WGS) entry which is preliminary data.</text>
</comment>
<evidence type="ECO:0000313" key="1">
    <source>
        <dbReference type="EMBL" id="KAK4348864.1"/>
    </source>
</evidence>
<accession>A0AAE1V4Z4</accession>
<proteinExistence type="predicted"/>
<evidence type="ECO:0000313" key="2">
    <source>
        <dbReference type="Proteomes" id="UP001291623"/>
    </source>
</evidence>
<name>A0AAE1V4Z4_9SOLA</name>
<dbReference type="Proteomes" id="UP001291623">
    <property type="component" value="Unassembled WGS sequence"/>
</dbReference>
<gene>
    <name evidence="1" type="ORF">RND71_031619</name>
</gene>
<dbReference type="PANTHER" id="PTHR34277:SF1">
    <property type="entry name" value="CLAVATA3_ESR (CLE) GENE FAMILY MEMBER MTCLE20"/>
    <property type="match status" value="1"/>
</dbReference>
<protein>
    <submittedName>
        <fullName evidence="1">Uncharacterized protein</fullName>
    </submittedName>
</protein>
<sequence length="84" mass="9781">MQIKLSMPVGHVQMQVILVFLFLLFAFAGKNNTMVAAITKKSTPKKTEKQQQQLQNWKVMRHSVDVFYPSKRRVPNESDPLHNR</sequence>
<dbReference type="AlphaFoldDB" id="A0AAE1V4Z4"/>
<dbReference type="InterPro" id="IPR039316">
    <property type="entry name" value="CLE25/26"/>
</dbReference>
<dbReference type="EMBL" id="JAVYJV010000017">
    <property type="protein sequence ID" value="KAK4348864.1"/>
    <property type="molecule type" value="Genomic_DNA"/>
</dbReference>
<keyword evidence="2" id="KW-1185">Reference proteome</keyword>